<sequence>MIREEKMIRAFMCPLFLVLLMFCRQGIAVKDHHDHDHHNMNMEHNHDERAELGMFTIDEVHNFHVGRKLPIFFPIKDHSLYPPFLPKQISDSVPFSSSQLSNILQLFSLSPDSPKAKAVRDTLKKCELEAAQGETKICATSLESLLGFLRNVFGHDSDFKYISTKHPTITTPILQSYRVLEAPREVESAKKVACHPMPYVYAIYFCHFDATETKVFKLKLVGDTTGDIVDALVVCHMDTSGWSSNHMAFGMLGINPGNPVCHVFSQGNIVWIQTPVAAAAVI</sequence>
<evidence type="ECO:0000259" key="2">
    <source>
        <dbReference type="PROSITE" id="PS51277"/>
    </source>
</evidence>
<dbReference type="PANTHER" id="PTHR31236:SF59">
    <property type="entry name" value="BURP DOMAIN PROTEIN"/>
    <property type="match status" value="1"/>
</dbReference>
<feature type="chain" id="PRO_5013385888" description="BURP domain-containing protein" evidence="1">
    <location>
        <begin position="29"/>
        <end position="282"/>
    </location>
</feature>
<name>A0A1R3KL92_COCAP</name>
<dbReference type="InterPro" id="IPR004873">
    <property type="entry name" value="BURP_dom"/>
</dbReference>
<dbReference type="STRING" id="210143.A0A1R3KL92"/>
<dbReference type="SMART" id="SM01045">
    <property type="entry name" value="BURP"/>
    <property type="match status" value="1"/>
</dbReference>
<evidence type="ECO:0000313" key="4">
    <source>
        <dbReference type="Proteomes" id="UP000188268"/>
    </source>
</evidence>
<feature type="domain" description="BURP" evidence="2">
    <location>
        <begin position="57"/>
        <end position="274"/>
    </location>
</feature>
<gene>
    <name evidence="3" type="ORF">CCACVL1_01205</name>
</gene>
<dbReference type="Proteomes" id="UP000188268">
    <property type="component" value="Unassembled WGS sequence"/>
</dbReference>
<dbReference type="Pfam" id="PF03181">
    <property type="entry name" value="BURP"/>
    <property type="match status" value="1"/>
</dbReference>
<evidence type="ECO:0000313" key="3">
    <source>
        <dbReference type="EMBL" id="OMP07847.1"/>
    </source>
</evidence>
<dbReference type="PANTHER" id="PTHR31236">
    <property type="entry name" value="BURP DOMAIN PROTEIN USPL1-LIKE"/>
    <property type="match status" value="1"/>
</dbReference>
<dbReference type="InterPro" id="IPR044816">
    <property type="entry name" value="BURP"/>
</dbReference>
<comment type="caution">
    <text evidence="3">The sequence shown here is derived from an EMBL/GenBank/DDBJ whole genome shotgun (WGS) entry which is preliminary data.</text>
</comment>
<dbReference type="OrthoDB" id="1909293at2759"/>
<dbReference type="Gramene" id="OMP07847">
    <property type="protein sequence ID" value="OMP07847"/>
    <property type="gene ID" value="CCACVL1_01205"/>
</dbReference>
<dbReference type="PROSITE" id="PS51277">
    <property type="entry name" value="BURP"/>
    <property type="match status" value="1"/>
</dbReference>
<keyword evidence="4" id="KW-1185">Reference proteome</keyword>
<dbReference type="OMA" id="NLVWINQ"/>
<reference evidence="3 4" key="1">
    <citation type="submission" date="2013-09" db="EMBL/GenBank/DDBJ databases">
        <title>Corchorus capsularis genome sequencing.</title>
        <authorList>
            <person name="Alam M."/>
            <person name="Haque M.S."/>
            <person name="Islam M.S."/>
            <person name="Emdad E.M."/>
            <person name="Islam M.M."/>
            <person name="Ahmed B."/>
            <person name="Halim A."/>
            <person name="Hossen Q.M.M."/>
            <person name="Hossain M.Z."/>
            <person name="Ahmed R."/>
            <person name="Khan M.M."/>
            <person name="Islam R."/>
            <person name="Rashid M.M."/>
            <person name="Khan S.A."/>
            <person name="Rahman M.S."/>
            <person name="Alam M."/>
        </authorList>
    </citation>
    <scope>NUCLEOTIDE SEQUENCE [LARGE SCALE GENOMIC DNA]</scope>
    <source>
        <strain evidence="4">cv. CVL-1</strain>
        <tissue evidence="3">Whole seedling</tissue>
    </source>
</reference>
<protein>
    <recommendedName>
        <fullName evidence="2">BURP domain-containing protein</fullName>
    </recommendedName>
</protein>
<accession>A0A1R3KL92</accession>
<proteinExistence type="predicted"/>
<keyword evidence="1" id="KW-0732">Signal</keyword>
<feature type="signal peptide" evidence="1">
    <location>
        <begin position="1"/>
        <end position="28"/>
    </location>
</feature>
<organism evidence="3 4">
    <name type="scientific">Corchorus capsularis</name>
    <name type="common">Jute</name>
    <dbReference type="NCBI Taxonomy" id="210143"/>
    <lineage>
        <taxon>Eukaryota</taxon>
        <taxon>Viridiplantae</taxon>
        <taxon>Streptophyta</taxon>
        <taxon>Embryophyta</taxon>
        <taxon>Tracheophyta</taxon>
        <taxon>Spermatophyta</taxon>
        <taxon>Magnoliopsida</taxon>
        <taxon>eudicotyledons</taxon>
        <taxon>Gunneridae</taxon>
        <taxon>Pentapetalae</taxon>
        <taxon>rosids</taxon>
        <taxon>malvids</taxon>
        <taxon>Malvales</taxon>
        <taxon>Malvaceae</taxon>
        <taxon>Grewioideae</taxon>
        <taxon>Apeibeae</taxon>
        <taxon>Corchorus</taxon>
    </lineage>
</organism>
<dbReference type="EMBL" id="AWWV01004157">
    <property type="protein sequence ID" value="OMP07847.1"/>
    <property type="molecule type" value="Genomic_DNA"/>
</dbReference>
<dbReference type="AlphaFoldDB" id="A0A1R3KL92"/>
<evidence type="ECO:0000256" key="1">
    <source>
        <dbReference type="SAM" id="SignalP"/>
    </source>
</evidence>